<dbReference type="PROSITE" id="PS01124">
    <property type="entry name" value="HTH_ARAC_FAMILY_2"/>
    <property type="match status" value="1"/>
</dbReference>
<gene>
    <name evidence="5" type="ORF">AY602_03780</name>
</gene>
<dbReference type="Pfam" id="PF12833">
    <property type="entry name" value="HTH_18"/>
    <property type="match status" value="1"/>
</dbReference>
<organism evidence="5 6">
    <name type="scientific">Corynebacterium diphtheriae bv. mitis</name>
    <dbReference type="NCBI Taxonomy" id="1806053"/>
    <lineage>
        <taxon>Bacteria</taxon>
        <taxon>Bacillati</taxon>
        <taxon>Actinomycetota</taxon>
        <taxon>Actinomycetes</taxon>
        <taxon>Mycobacteriales</taxon>
        <taxon>Corynebacteriaceae</taxon>
        <taxon>Corynebacterium</taxon>
    </lineage>
</organism>
<dbReference type="PANTHER" id="PTHR11019:SF199">
    <property type="entry name" value="HTH-TYPE TRANSCRIPTIONAL REGULATOR NIMR"/>
    <property type="match status" value="1"/>
</dbReference>
<dbReference type="InterPro" id="IPR018060">
    <property type="entry name" value="HTH_AraC"/>
</dbReference>
<evidence type="ECO:0000313" key="6">
    <source>
        <dbReference type="Proteomes" id="UP000197692"/>
    </source>
</evidence>
<dbReference type="SUPFAM" id="SSF46689">
    <property type="entry name" value="Homeodomain-like"/>
    <property type="match status" value="1"/>
</dbReference>
<dbReference type="InterPro" id="IPR009057">
    <property type="entry name" value="Homeodomain-like_sf"/>
</dbReference>
<evidence type="ECO:0000256" key="1">
    <source>
        <dbReference type="ARBA" id="ARBA00023015"/>
    </source>
</evidence>
<keyword evidence="3" id="KW-0804">Transcription</keyword>
<protein>
    <submittedName>
        <fullName evidence="5">AraC family transcriptional regulator</fullName>
    </submittedName>
</protein>
<dbReference type="EMBL" id="LSZF01000024">
    <property type="protein sequence ID" value="OWM34887.1"/>
    <property type="molecule type" value="Genomic_DNA"/>
</dbReference>
<comment type="caution">
    <text evidence="5">The sequence shown here is derived from an EMBL/GenBank/DDBJ whole genome shotgun (WGS) entry which is preliminary data.</text>
</comment>
<evidence type="ECO:0000256" key="3">
    <source>
        <dbReference type="ARBA" id="ARBA00023163"/>
    </source>
</evidence>
<evidence type="ECO:0000256" key="2">
    <source>
        <dbReference type="ARBA" id="ARBA00023125"/>
    </source>
</evidence>
<keyword evidence="2" id="KW-0238">DNA-binding</keyword>
<dbReference type="SMR" id="A0A854NGS5"/>
<proteinExistence type="predicted"/>
<dbReference type="RefSeq" id="WP_010934672.1">
    <property type="nucleotide sequence ID" value="NZ_CP040557.1"/>
</dbReference>
<evidence type="ECO:0000313" key="5">
    <source>
        <dbReference type="EMBL" id="OWM34887.1"/>
    </source>
</evidence>
<dbReference type="AlphaFoldDB" id="A0A854NGS5"/>
<keyword evidence="1" id="KW-0805">Transcription regulation</keyword>
<reference evidence="6" key="1">
    <citation type="submission" date="2016-02" db="EMBL/GenBank/DDBJ databases">
        <title>Genomic analyses of a collection of pathogenic Corynebacterium diphtheriae.</title>
        <authorList>
            <person name="Sangal V."/>
            <person name="Titov L."/>
        </authorList>
    </citation>
    <scope>NUCLEOTIDE SEQUENCE [LARGE SCALE GENOMIC DNA]</scope>
    <source>
        <strain evidence="6">1438</strain>
    </source>
</reference>
<dbReference type="GO" id="GO:0043565">
    <property type="term" value="F:sequence-specific DNA binding"/>
    <property type="evidence" value="ECO:0007669"/>
    <property type="project" value="InterPro"/>
</dbReference>
<dbReference type="PANTHER" id="PTHR11019">
    <property type="entry name" value="HTH-TYPE TRANSCRIPTIONAL REGULATOR NIMR"/>
    <property type="match status" value="1"/>
</dbReference>
<dbReference type="PROSITE" id="PS00041">
    <property type="entry name" value="HTH_ARAC_FAMILY_1"/>
    <property type="match status" value="1"/>
</dbReference>
<dbReference type="Gene3D" id="1.10.10.60">
    <property type="entry name" value="Homeodomain-like"/>
    <property type="match status" value="1"/>
</dbReference>
<name>A0A854NGS5_CORDP</name>
<accession>A0A854NGS5</accession>
<sequence>MSLPSIKTTNSYCVVLWCDQGSATINAPDRVVQVMAGDVVLAPHGAFVTGHGVVLPMAFPDFDGGEHTRRLHMGTAWSKRMIFEFSRSLLGETRPSECIAALFDDRARPPRVPEPQAARKVAQKLIAYPADQTPLLEFAQLHNISSRTLQRQFVASTGFTFSEWRAALRVSVAADLLAHDFRIGQVSQMVGFSATSSLTRAFKRHTGDTPSSFTSPRMHAVCEQQPPMIPATTTFARASDDIALWIYSGTATVTTPGYCRFMGAGETVTIPSGTSTRLDVSAGSVALPVPLAAAHDDLTLSDVLAASVNPLAAVELQRLSAQERADVEQVLVPSV</sequence>
<dbReference type="GO" id="GO:0003700">
    <property type="term" value="F:DNA-binding transcription factor activity"/>
    <property type="evidence" value="ECO:0007669"/>
    <property type="project" value="InterPro"/>
</dbReference>
<feature type="domain" description="HTH araC/xylS-type" evidence="4">
    <location>
        <begin position="119"/>
        <end position="216"/>
    </location>
</feature>
<evidence type="ECO:0000259" key="4">
    <source>
        <dbReference type="PROSITE" id="PS01124"/>
    </source>
</evidence>
<dbReference type="SMART" id="SM00342">
    <property type="entry name" value="HTH_ARAC"/>
    <property type="match status" value="1"/>
</dbReference>
<dbReference type="InterPro" id="IPR018062">
    <property type="entry name" value="HTH_AraC-typ_CS"/>
</dbReference>
<dbReference type="Proteomes" id="UP000197692">
    <property type="component" value="Unassembled WGS sequence"/>
</dbReference>